<comment type="subcellular location">
    <subcellularLocation>
        <location evidence="5">Endomembrane system</location>
        <topology evidence="5">Single-pass membrane protein</topology>
    </subcellularLocation>
</comment>
<reference evidence="9 10" key="1">
    <citation type="submission" date="2018-06" db="EMBL/GenBank/DDBJ databases">
        <title>Comparative genomics reveals the genomic features of Rhizophagus irregularis, R. cerebriforme, R. diaphanum and Gigaspora rosea, and their symbiotic lifestyle signature.</title>
        <authorList>
            <person name="Morin E."/>
            <person name="San Clemente H."/>
            <person name="Chen E.C.H."/>
            <person name="De La Providencia I."/>
            <person name="Hainaut M."/>
            <person name="Kuo A."/>
            <person name="Kohler A."/>
            <person name="Murat C."/>
            <person name="Tang N."/>
            <person name="Roy S."/>
            <person name="Loubradou J."/>
            <person name="Henrissat B."/>
            <person name="Grigoriev I.V."/>
            <person name="Corradi N."/>
            <person name="Roux C."/>
            <person name="Martin F.M."/>
        </authorList>
    </citation>
    <scope>NUCLEOTIDE SEQUENCE [LARGE SCALE GENOMIC DNA]</scope>
    <source>
        <strain evidence="9 10">DAOM 227022</strain>
    </source>
</reference>
<dbReference type="AlphaFoldDB" id="A0A397SKP2"/>
<evidence type="ECO:0000313" key="10">
    <source>
        <dbReference type="Proteomes" id="UP000265703"/>
    </source>
</evidence>
<keyword evidence="3 7" id="KW-1133">Transmembrane helix</keyword>
<feature type="transmembrane region" description="Helical" evidence="7">
    <location>
        <begin position="110"/>
        <end position="131"/>
    </location>
</feature>
<dbReference type="PRINTS" id="PR00625">
    <property type="entry name" value="JDOMAIN"/>
</dbReference>
<evidence type="ECO:0000256" key="1">
    <source>
        <dbReference type="ARBA" id="ARBA00022692"/>
    </source>
</evidence>
<protein>
    <submittedName>
        <fullName evidence="9">DnaJ domain-containing protein</fullName>
    </submittedName>
</protein>
<organism evidence="9 10">
    <name type="scientific">Glomus cerebriforme</name>
    <dbReference type="NCBI Taxonomy" id="658196"/>
    <lineage>
        <taxon>Eukaryota</taxon>
        <taxon>Fungi</taxon>
        <taxon>Fungi incertae sedis</taxon>
        <taxon>Mucoromycota</taxon>
        <taxon>Glomeromycotina</taxon>
        <taxon>Glomeromycetes</taxon>
        <taxon>Glomerales</taxon>
        <taxon>Glomeraceae</taxon>
        <taxon>Glomus</taxon>
    </lineage>
</organism>
<dbReference type="SUPFAM" id="SSF46565">
    <property type="entry name" value="Chaperone J-domain"/>
    <property type="match status" value="1"/>
</dbReference>
<evidence type="ECO:0000256" key="7">
    <source>
        <dbReference type="SAM" id="Phobius"/>
    </source>
</evidence>
<dbReference type="Proteomes" id="UP000265703">
    <property type="component" value="Unassembled WGS sequence"/>
</dbReference>
<dbReference type="CDD" id="cd06257">
    <property type="entry name" value="DnaJ"/>
    <property type="match status" value="1"/>
</dbReference>
<comment type="caution">
    <text evidence="9">The sequence shown here is derived from an EMBL/GenBank/DDBJ whole genome shotgun (WGS) entry which is preliminary data.</text>
</comment>
<proteinExistence type="predicted"/>
<keyword evidence="10" id="KW-1185">Reference proteome</keyword>
<dbReference type="PROSITE" id="PS50076">
    <property type="entry name" value="DNAJ_2"/>
    <property type="match status" value="1"/>
</dbReference>
<feature type="domain" description="J" evidence="8">
    <location>
        <begin position="25"/>
        <end position="89"/>
    </location>
</feature>
<feature type="region of interest" description="Disordered" evidence="6">
    <location>
        <begin position="226"/>
        <end position="276"/>
    </location>
</feature>
<dbReference type="InterPro" id="IPR001623">
    <property type="entry name" value="DnaJ_domain"/>
</dbReference>
<dbReference type="OrthoDB" id="413400at2759"/>
<evidence type="ECO:0000259" key="8">
    <source>
        <dbReference type="PROSITE" id="PS50076"/>
    </source>
</evidence>
<sequence>MAMAEDHEIFTLVDDLEAYEGEGVNFYSWLGLESTATEKEINRAYRKLSLELHPDKNPDAESKERFALLGAITRILRNPDMRERYNFFLKNGVPRWRGTGYYYNRYRPGLVTVIIGLLALASFLHYVIMWIDYFQEKKRIRHYIKESREIAWGKKMKKQLTKKSVRVNDLTFIVEGDNVYLKNDNGGPYPILDEEKVVQPKITNVMIFVLPRWFYKNIKKQFSNKNPNINGTLVNSGSEKDGFSSDDERSEVGDNLRNKTRRRRGGNKKQNSKLKS</sequence>
<evidence type="ECO:0000313" key="9">
    <source>
        <dbReference type="EMBL" id="RIA86703.1"/>
    </source>
</evidence>
<gene>
    <name evidence="9" type="ORF">C1645_740631</name>
</gene>
<dbReference type="SMART" id="SM00271">
    <property type="entry name" value="DnaJ"/>
    <property type="match status" value="1"/>
</dbReference>
<dbReference type="InterPro" id="IPR036869">
    <property type="entry name" value="J_dom_sf"/>
</dbReference>
<evidence type="ECO:0000256" key="6">
    <source>
        <dbReference type="SAM" id="MobiDB-lite"/>
    </source>
</evidence>
<keyword evidence="2" id="KW-0732">Signal</keyword>
<dbReference type="STRING" id="658196.A0A397SKP2"/>
<evidence type="ECO:0000256" key="4">
    <source>
        <dbReference type="ARBA" id="ARBA00023136"/>
    </source>
</evidence>
<evidence type="ECO:0000256" key="3">
    <source>
        <dbReference type="ARBA" id="ARBA00022989"/>
    </source>
</evidence>
<dbReference type="Pfam" id="PF00226">
    <property type="entry name" value="DnaJ"/>
    <property type="match status" value="1"/>
</dbReference>
<feature type="compositionally biased region" description="Basic and acidic residues" evidence="6">
    <location>
        <begin position="238"/>
        <end position="257"/>
    </location>
</feature>
<feature type="compositionally biased region" description="Polar residues" evidence="6">
    <location>
        <begin position="226"/>
        <end position="237"/>
    </location>
</feature>
<keyword evidence="1 7" id="KW-0812">Transmembrane</keyword>
<dbReference type="EMBL" id="QKYT01000349">
    <property type="protein sequence ID" value="RIA86703.1"/>
    <property type="molecule type" value="Genomic_DNA"/>
</dbReference>
<dbReference type="Gene3D" id="1.10.287.110">
    <property type="entry name" value="DnaJ domain"/>
    <property type="match status" value="1"/>
</dbReference>
<name>A0A397SKP2_9GLOM</name>
<feature type="compositionally biased region" description="Basic residues" evidence="6">
    <location>
        <begin position="258"/>
        <end position="276"/>
    </location>
</feature>
<dbReference type="PANTHER" id="PTHR44653">
    <property type="entry name" value="DNAJ HOMOLOG SUBFAMILY C MEMBER 1"/>
    <property type="match status" value="1"/>
</dbReference>
<keyword evidence="4 7" id="KW-0472">Membrane</keyword>
<dbReference type="InterPro" id="IPR052606">
    <property type="entry name" value="DnaJ_domain_protein"/>
</dbReference>
<dbReference type="PANTHER" id="PTHR44653:SF2">
    <property type="entry name" value="DNAJ HOMOLOG SUBFAMILY C MEMBER 1"/>
    <property type="match status" value="1"/>
</dbReference>
<dbReference type="GO" id="GO:0012505">
    <property type="term" value="C:endomembrane system"/>
    <property type="evidence" value="ECO:0007669"/>
    <property type="project" value="UniProtKB-SubCell"/>
</dbReference>
<accession>A0A397SKP2</accession>
<evidence type="ECO:0000256" key="2">
    <source>
        <dbReference type="ARBA" id="ARBA00022729"/>
    </source>
</evidence>
<evidence type="ECO:0000256" key="5">
    <source>
        <dbReference type="ARBA" id="ARBA00037847"/>
    </source>
</evidence>